<dbReference type="Proteomes" id="UP000215355">
    <property type="component" value="Chromosome 1"/>
</dbReference>
<dbReference type="EMBL" id="LT906468">
    <property type="protein sequence ID" value="SNV50010.1"/>
    <property type="molecule type" value="Genomic_DNA"/>
</dbReference>
<sequence length="536" mass="59222">MKSYLKISNTSLVRFCVLGVVTLGLMTSCDKNADSGDAGSGASASLSIKVEGIENEVDIAPKAMKASNSKTSTQLASGVLEEKDVSYKEFDAVVRLQQDQVEGDRTVSNSQVAKSNGKSATKAIAMDRGVKYRLLLYKDGKFVTSLHAESGVASHVEVVKNEEYQWYAYSYNSTDNIPDVANPAAPVIESVVDKPLLYASGTVTVTGAGTVDKPLLVRFAHRTARIGAELSARGMFAGLQTITAKFANTDYIKKGTLNVFTGQYENTSTVDVGNLTFTNYSVATKDTIKVAYYYTAAQTPIVPMTVNVSTFTVKLDNNSTRTFSTPFQYAMDMTAVNWGNRLTNSMDLIESALSLVGLQWSRANLYFSTADKAYRFRHMIEIDSYPRDGEEFWEYRSSFPTSAANQQDPCTRVYPLNKWRMPTKSETKILTERTAGRNLQPDYVEYDAVGVAAPYQGNKVRILKLGYFMTLLGPMDYRNDGYFWTHDPAVLGGILGGVQSYRVSDNRSVPIIGDYVWMHGFQSTMGGRENIRCVRK</sequence>
<protein>
    <recommendedName>
        <fullName evidence="3">Fimbrillin-like</fullName>
    </recommendedName>
</protein>
<gene>
    <name evidence="1" type="ORF">SAMEA4412673_01931</name>
</gene>
<dbReference type="PROSITE" id="PS51257">
    <property type="entry name" value="PROKAR_LIPOPROTEIN"/>
    <property type="match status" value="1"/>
</dbReference>
<dbReference type="KEGG" id="smiz:4412673_01931"/>
<name>A0AAJ4XBC1_9SPHI</name>
<reference evidence="1 2" key="1">
    <citation type="submission" date="2017-06" db="EMBL/GenBank/DDBJ databases">
        <authorList>
            <consortium name="Pathogen Informatics"/>
        </authorList>
    </citation>
    <scope>NUCLEOTIDE SEQUENCE [LARGE SCALE GENOMIC DNA]</scope>
    <source>
        <strain evidence="1 2">NCTC12149</strain>
    </source>
</reference>
<accession>A0AAJ4XBC1</accession>
<organism evidence="1 2">
    <name type="scientific">Sphingobacterium mizutaii</name>
    <dbReference type="NCBI Taxonomy" id="1010"/>
    <lineage>
        <taxon>Bacteria</taxon>
        <taxon>Pseudomonadati</taxon>
        <taxon>Bacteroidota</taxon>
        <taxon>Sphingobacteriia</taxon>
        <taxon>Sphingobacteriales</taxon>
        <taxon>Sphingobacteriaceae</taxon>
        <taxon>Sphingobacterium</taxon>
    </lineage>
</organism>
<evidence type="ECO:0000313" key="2">
    <source>
        <dbReference type="Proteomes" id="UP000215355"/>
    </source>
</evidence>
<evidence type="ECO:0008006" key="3">
    <source>
        <dbReference type="Google" id="ProtNLM"/>
    </source>
</evidence>
<proteinExistence type="predicted"/>
<dbReference type="AlphaFoldDB" id="A0AAJ4XBC1"/>
<evidence type="ECO:0000313" key="1">
    <source>
        <dbReference type="EMBL" id="SNV50010.1"/>
    </source>
</evidence>